<gene>
    <name evidence="1" type="ORF">TKK_009361</name>
</gene>
<evidence type="ECO:0000313" key="2">
    <source>
        <dbReference type="Proteomes" id="UP001627154"/>
    </source>
</evidence>
<comment type="caution">
    <text evidence="1">The sequence shown here is derived from an EMBL/GenBank/DDBJ whole genome shotgun (WGS) entry which is preliminary data.</text>
</comment>
<organism evidence="1 2">
    <name type="scientific">Trichogramma kaykai</name>
    <dbReference type="NCBI Taxonomy" id="54128"/>
    <lineage>
        <taxon>Eukaryota</taxon>
        <taxon>Metazoa</taxon>
        <taxon>Ecdysozoa</taxon>
        <taxon>Arthropoda</taxon>
        <taxon>Hexapoda</taxon>
        <taxon>Insecta</taxon>
        <taxon>Pterygota</taxon>
        <taxon>Neoptera</taxon>
        <taxon>Endopterygota</taxon>
        <taxon>Hymenoptera</taxon>
        <taxon>Apocrita</taxon>
        <taxon>Proctotrupomorpha</taxon>
        <taxon>Chalcidoidea</taxon>
        <taxon>Trichogrammatidae</taxon>
        <taxon>Trichogramma</taxon>
    </lineage>
</organism>
<reference evidence="1 2" key="1">
    <citation type="journal article" date="2024" name="bioRxiv">
        <title>A reference genome for Trichogramma kaykai: A tiny desert-dwelling parasitoid wasp with competing sex-ratio distorters.</title>
        <authorList>
            <person name="Culotta J."/>
            <person name="Lindsey A.R."/>
        </authorList>
    </citation>
    <scope>NUCLEOTIDE SEQUENCE [LARGE SCALE GENOMIC DNA]</scope>
    <source>
        <strain evidence="1 2">KSX58</strain>
    </source>
</reference>
<accession>A0ABD2WWD7</accession>
<name>A0ABD2WWD7_9HYME</name>
<dbReference type="EMBL" id="JBJJXI010000069">
    <property type="protein sequence ID" value="KAL3396776.1"/>
    <property type="molecule type" value="Genomic_DNA"/>
</dbReference>
<proteinExistence type="predicted"/>
<keyword evidence="2" id="KW-1185">Reference proteome</keyword>
<dbReference type="AlphaFoldDB" id="A0ABD2WWD7"/>
<dbReference type="Proteomes" id="UP001627154">
    <property type="component" value="Unassembled WGS sequence"/>
</dbReference>
<evidence type="ECO:0000313" key="1">
    <source>
        <dbReference type="EMBL" id="KAL3396776.1"/>
    </source>
</evidence>
<sequence length="110" mass="12681">MGGFRSKVFIDYFEDYDTYFILFKAVFSGVNKSSCRANFHDAAVAATANTTAAMTMNFRAEKLKLSKIDRVFLKFKAETILFELEALNLQGYRCKMTFMHEENIGHERPI</sequence>
<protein>
    <submittedName>
        <fullName evidence="1">Uncharacterized protein</fullName>
    </submittedName>
</protein>